<proteinExistence type="predicted"/>
<evidence type="ECO:0000313" key="2">
    <source>
        <dbReference type="EMBL" id="KAE8666314.1"/>
    </source>
</evidence>
<name>A0A6A2Y8S6_HIBSY</name>
<gene>
    <name evidence="2" type="ORF">F3Y22_tig00112503pilonHSYRG00333</name>
</gene>
<keyword evidence="3" id="KW-1185">Reference proteome</keyword>
<sequence length="87" mass="10047">MKIADHFPSFINDFDRVLELYDEKMDDMGNKKEEEVDNGILIESYQGSYSTAHAERSTSPAEKESNEREDNLLIMDAFHQEECNKVG</sequence>
<protein>
    <submittedName>
        <fullName evidence="2">Uncharacterized protein</fullName>
    </submittedName>
</protein>
<evidence type="ECO:0000256" key="1">
    <source>
        <dbReference type="SAM" id="MobiDB-lite"/>
    </source>
</evidence>
<dbReference type="AlphaFoldDB" id="A0A6A2Y8S6"/>
<accession>A0A6A2Y8S6</accession>
<feature type="compositionally biased region" description="Basic and acidic residues" evidence="1">
    <location>
        <begin position="53"/>
        <end position="71"/>
    </location>
</feature>
<dbReference type="EMBL" id="VEPZ02001598">
    <property type="protein sequence ID" value="KAE8666314.1"/>
    <property type="molecule type" value="Genomic_DNA"/>
</dbReference>
<dbReference type="Proteomes" id="UP000436088">
    <property type="component" value="Unassembled WGS sequence"/>
</dbReference>
<reference evidence="2" key="1">
    <citation type="submission" date="2019-09" db="EMBL/GenBank/DDBJ databases">
        <title>Draft genome information of white flower Hibiscus syriacus.</title>
        <authorList>
            <person name="Kim Y.-M."/>
        </authorList>
    </citation>
    <scope>NUCLEOTIDE SEQUENCE [LARGE SCALE GENOMIC DNA]</scope>
    <source>
        <strain evidence="2">YM2019G1</strain>
    </source>
</reference>
<feature type="region of interest" description="Disordered" evidence="1">
    <location>
        <begin position="47"/>
        <end position="71"/>
    </location>
</feature>
<evidence type="ECO:0000313" key="3">
    <source>
        <dbReference type="Proteomes" id="UP000436088"/>
    </source>
</evidence>
<organism evidence="2 3">
    <name type="scientific">Hibiscus syriacus</name>
    <name type="common">Rose of Sharon</name>
    <dbReference type="NCBI Taxonomy" id="106335"/>
    <lineage>
        <taxon>Eukaryota</taxon>
        <taxon>Viridiplantae</taxon>
        <taxon>Streptophyta</taxon>
        <taxon>Embryophyta</taxon>
        <taxon>Tracheophyta</taxon>
        <taxon>Spermatophyta</taxon>
        <taxon>Magnoliopsida</taxon>
        <taxon>eudicotyledons</taxon>
        <taxon>Gunneridae</taxon>
        <taxon>Pentapetalae</taxon>
        <taxon>rosids</taxon>
        <taxon>malvids</taxon>
        <taxon>Malvales</taxon>
        <taxon>Malvaceae</taxon>
        <taxon>Malvoideae</taxon>
        <taxon>Hibiscus</taxon>
    </lineage>
</organism>
<comment type="caution">
    <text evidence="2">The sequence shown here is derived from an EMBL/GenBank/DDBJ whole genome shotgun (WGS) entry which is preliminary data.</text>
</comment>